<feature type="domain" description="Cytochrome c" evidence="9">
    <location>
        <begin position="45"/>
        <end position="120"/>
    </location>
</feature>
<evidence type="ECO:0000256" key="8">
    <source>
        <dbReference type="SAM" id="Phobius"/>
    </source>
</evidence>
<dbReference type="Gene3D" id="1.10.760.10">
    <property type="entry name" value="Cytochrome c-like domain"/>
    <property type="match status" value="1"/>
</dbReference>
<evidence type="ECO:0000256" key="3">
    <source>
        <dbReference type="ARBA" id="ARBA00022723"/>
    </source>
</evidence>
<feature type="compositionally biased region" description="Acidic residues" evidence="7">
    <location>
        <begin position="35"/>
        <end position="48"/>
    </location>
</feature>
<evidence type="ECO:0000259" key="9">
    <source>
        <dbReference type="PROSITE" id="PS51007"/>
    </source>
</evidence>
<evidence type="ECO:0000256" key="4">
    <source>
        <dbReference type="ARBA" id="ARBA00022982"/>
    </source>
</evidence>
<dbReference type="PANTHER" id="PTHR37823">
    <property type="entry name" value="CYTOCHROME C-553-LIKE"/>
    <property type="match status" value="1"/>
</dbReference>
<evidence type="ECO:0000313" key="10">
    <source>
        <dbReference type="EMBL" id="MET3682438.1"/>
    </source>
</evidence>
<accession>A0ABV2KS83</accession>
<dbReference type="SUPFAM" id="SSF46626">
    <property type="entry name" value="Cytochrome c"/>
    <property type="match status" value="1"/>
</dbReference>
<dbReference type="InterPro" id="IPR036909">
    <property type="entry name" value="Cyt_c-like_dom_sf"/>
</dbReference>
<dbReference type="PANTHER" id="PTHR37823:SF4">
    <property type="entry name" value="MENAQUINOL-CYTOCHROME C REDUCTASE CYTOCHROME B_C SUBUNIT"/>
    <property type="match status" value="1"/>
</dbReference>
<keyword evidence="8" id="KW-0472">Membrane</keyword>
<keyword evidence="11" id="KW-1185">Reference proteome</keyword>
<dbReference type="EMBL" id="JBEPMX010000002">
    <property type="protein sequence ID" value="MET3682438.1"/>
    <property type="molecule type" value="Genomic_DNA"/>
</dbReference>
<dbReference type="PIRSF" id="PIRSF000025">
    <property type="entry name" value="Cytc_Bsub_c550"/>
    <property type="match status" value="1"/>
</dbReference>
<reference evidence="10 11" key="1">
    <citation type="submission" date="2024-06" db="EMBL/GenBank/DDBJ databases">
        <title>Genomic Encyclopedia of Type Strains, Phase IV (KMG-IV): sequencing the most valuable type-strain genomes for metagenomic binning, comparative biology and taxonomic classification.</title>
        <authorList>
            <person name="Goeker M."/>
        </authorList>
    </citation>
    <scope>NUCLEOTIDE SEQUENCE [LARGE SCALE GENOMIC DNA]</scope>
    <source>
        <strain evidence="10 11">DSM 23520</strain>
    </source>
</reference>
<keyword evidence="3 6" id="KW-0479">Metal-binding</keyword>
<evidence type="ECO:0000256" key="7">
    <source>
        <dbReference type="SAM" id="MobiDB-lite"/>
    </source>
</evidence>
<comment type="caution">
    <text evidence="10">The sequence shown here is derived from an EMBL/GenBank/DDBJ whole genome shotgun (WGS) entry which is preliminary data.</text>
</comment>
<evidence type="ECO:0000256" key="6">
    <source>
        <dbReference type="PROSITE-ProRule" id="PRU00433"/>
    </source>
</evidence>
<dbReference type="RefSeq" id="WP_354219031.1">
    <property type="nucleotide sequence ID" value="NZ_JBEPMX010000002.1"/>
</dbReference>
<dbReference type="NCBIfam" id="NF045773">
    <property type="entry name" value="cytochro_C550"/>
    <property type="match status" value="1"/>
</dbReference>
<evidence type="ECO:0000256" key="1">
    <source>
        <dbReference type="ARBA" id="ARBA00022448"/>
    </source>
</evidence>
<feature type="region of interest" description="Disordered" evidence="7">
    <location>
        <begin position="30"/>
        <end position="51"/>
    </location>
</feature>
<organism evidence="10 11">
    <name type="scientific">Alkalibacillus flavidus</name>
    <dbReference type="NCBI Taxonomy" id="546021"/>
    <lineage>
        <taxon>Bacteria</taxon>
        <taxon>Bacillati</taxon>
        <taxon>Bacillota</taxon>
        <taxon>Bacilli</taxon>
        <taxon>Bacillales</taxon>
        <taxon>Bacillaceae</taxon>
        <taxon>Alkalibacillus</taxon>
    </lineage>
</organism>
<dbReference type="PROSITE" id="PS51007">
    <property type="entry name" value="CYTC"/>
    <property type="match status" value="1"/>
</dbReference>
<keyword evidence="2 6" id="KW-0349">Heme</keyword>
<gene>
    <name evidence="10" type="ORF">ABID56_000519</name>
</gene>
<feature type="transmembrane region" description="Helical" evidence="8">
    <location>
        <begin position="6"/>
        <end position="28"/>
    </location>
</feature>
<protein>
    <submittedName>
        <fullName evidence="10">Cytochrome c550</fullName>
    </submittedName>
</protein>
<dbReference type="InterPro" id="IPR009056">
    <property type="entry name" value="Cyt_c-like_dom"/>
</dbReference>
<keyword evidence="4" id="KW-0249">Electron transport</keyword>
<evidence type="ECO:0000256" key="2">
    <source>
        <dbReference type="ARBA" id="ARBA00022617"/>
    </source>
</evidence>
<dbReference type="Pfam" id="PF13442">
    <property type="entry name" value="Cytochrome_CBB3"/>
    <property type="match status" value="1"/>
</dbReference>
<dbReference type="Proteomes" id="UP001549167">
    <property type="component" value="Unassembled WGS sequence"/>
</dbReference>
<dbReference type="InterPro" id="IPR012218">
    <property type="entry name" value="Cyt_c_BACSU-c550-type"/>
</dbReference>
<dbReference type="InterPro" id="IPR054780">
    <property type="entry name" value="Cytochro_C550_firm"/>
</dbReference>
<dbReference type="InterPro" id="IPR051811">
    <property type="entry name" value="Cytochrome_c550/c551-like"/>
</dbReference>
<proteinExistence type="predicted"/>
<keyword evidence="8" id="KW-0812">Transmembrane</keyword>
<keyword evidence="8" id="KW-1133">Transmembrane helix</keyword>
<evidence type="ECO:0000256" key="5">
    <source>
        <dbReference type="ARBA" id="ARBA00023004"/>
    </source>
</evidence>
<sequence length="120" mass="12832">MSRNPIVPFATIAVLGIIAIIVMSGVGLSQMQNADESDGEEQTEESAENPEAYYENNCMSCHGGNLEGGTGPSLQNVSDDYSVEELQDIIANGVEGSPLMTGNYANDEQAQMLAEWLSEQ</sequence>
<keyword evidence="1" id="KW-0813">Transport</keyword>
<evidence type="ECO:0000313" key="11">
    <source>
        <dbReference type="Proteomes" id="UP001549167"/>
    </source>
</evidence>
<name>A0ABV2KS83_9BACI</name>
<keyword evidence="5 6" id="KW-0408">Iron</keyword>